<dbReference type="PRINTS" id="PR00891">
    <property type="entry name" value="RABGDIREP"/>
</dbReference>
<accession>A0A9N9B091</accession>
<dbReference type="FunFam" id="1.10.405.10:FF:000003">
    <property type="entry name" value="Rab proteins geranylgeranyltransferase component A"/>
    <property type="match status" value="1"/>
</dbReference>
<dbReference type="Proteomes" id="UP000789570">
    <property type="component" value="Unassembled WGS sequence"/>
</dbReference>
<dbReference type="OrthoDB" id="9446342at2759"/>
<comment type="similarity">
    <text evidence="2 5">Belongs to the Rab GDI family.</text>
</comment>
<evidence type="ECO:0000256" key="5">
    <source>
        <dbReference type="PIRNR" id="PIRNR016550"/>
    </source>
</evidence>
<sequence length="638" mass="71863">MTYVRDPKSATCNKQTLIFNLVPAIAEYDVIILGTGFVESILAGALARIGKSVLHLDSNEYYGGSWTSFNFQELLDWAQLLQGRVEESNGNSQETDFEGKKALPINLSKVRHQAYSTIEYVIYANLKHAEENEGSEFGEEQTDDSAKTALDYDALARFLLTSEEYEQSEAIAKVITEQFKSKILDRTRENEEAIVIESTRLAHLLHLHKDDENISEETIRHVSTSLSNFERIETLATLLKESRRYNLDLAPKIMPCRGELIELLISSGVGRYLEFKALDRTYIYSDQDKYDKVPCSKEDVFTSQTVSLVDKRKLMRFLTFALDYTKSPEKFEGYEETSYDIFLKEKFQIDGKLLSAVLYAIALVRTNVNNVNTRQGLTYTQRYLKSLGRYGNAAFLVALYGAGNEIAQGFCRISAVFGGIYMLNHSVRHLLIDKSSNNFTGLIDANGQQLSSTFLVTAIDYIPENILQEHKECDQTSRAIVIIDQYIHEEGDATLTIFPPDSVGNEYPISVLQFSAGTQTCPEDKYVLYMSTKAYGDSAKADLHNALEKLVNLSNNDASLSSCKPNPLFALFYRHNYRDITSLSSSLPNNIIVTSDPDSSLDFEAATIQAKQLFEKMCPNDEFLPAGPDPDEEDFNID</sequence>
<dbReference type="InterPro" id="IPR001738">
    <property type="entry name" value="Rab_escort"/>
</dbReference>
<gene>
    <name evidence="6" type="ORF">FCALED_LOCUS6132</name>
</gene>
<dbReference type="AlphaFoldDB" id="A0A9N9B091"/>
<dbReference type="GO" id="GO:0005096">
    <property type="term" value="F:GTPase activator activity"/>
    <property type="evidence" value="ECO:0007669"/>
    <property type="project" value="UniProtKB-UniRule"/>
</dbReference>
<evidence type="ECO:0000313" key="7">
    <source>
        <dbReference type="Proteomes" id="UP000789570"/>
    </source>
</evidence>
<dbReference type="Gene3D" id="3.30.519.10">
    <property type="entry name" value="Guanine Nucleotide Dissociation Inhibitor, domain 2"/>
    <property type="match status" value="1"/>
</dbReference>
<dbReference type="InterPro" id="IPR036188">
    <property type="entry name" value="FAD/NAD-bd_sf"/>
</dbReference>
<reference evidence="6" key="1">
    <citation type="submission" date="2021-06" db="EMBL/GenBank/DDBJ databases">
        <authorList>
            <person name="Kallberg Y."/>
            <person name="Tangrot J."/>
            <person name="Rosling A."/>
        </authorList>
    </citation>
    <scope>NUCLEOTIDE SEQUENCE</scope>
    <source>
        <strain evidence="6">UK204</strain>
    </source>
</reference>
<organism evidence="6 7">
    <name type="scientific">Funneliformis caledonium</name>
    <dbReference type="NCBI Taxonomy" id="1117310"/>
    <lineage>
        <taxon>Eukaryota</taxon>
        <taxon>Fungi</taxon>
        <taxon>Fungi incertae sedis</taxon>
        <taxon>Mucoromycota</taxon>
        <taxon>Glomeromycotina</taxon>
        <taxon>Glomeromycetes</taxon>
        <taxon>Glomerales</taxon>
        <taxon>Glomeraceae</taxon>
        <taxon>Funneliformis</taxon>
    </lineage>
</organism>
<comment type="function">
    <text evidence="5">Substrate-binding subunit of the Rab geranylgeranyltransferase (GGTase) complex. Binds unprenylated Rab proteins.</text>
</comment>
<dbReference type="GO" id="GO:0005968">
    <property type="term" value="C:Rab-protein geranylgeranyltransferase complex"/>
    <property type="evidence" value="ECO:0007669"/>
    <property type="project" value="UniProtKB-UniRule"/>
</dbReference>
<dbReference type="PRINTS" id="PR00893">
    <property type="entry name" value="RABESCORT"/>
</dbReference>
<name>A0A9N9B091_9GLOM</name>
<evidence type="ECO:0000256" key="3">
    <source>
        <dbReference type="ARBA" id="ARBA00022468"/>
    </source>
</evidence>
<dbReference type="EMBL" id="CAJVPQ010001413">
    <property type="protein sequence ID" value="CAG8551280.1"/>
    <property type="molecule type" value="Genomic_DNA"/>
</dbReference>
<protein>
    <recommendedName>
        <fullName evidence="5">Rab escort protein 1</fullName>
    </recommendedName>
</protein>
<dbReference type="PIRSF" id="PIRSF016550">
    <property type="entry name" value="Rab_ger_ger_transf_A_euk"/>
    <property type="match status" value="1"/>
</dbReference>
<keyword evidence="7" id="KW-1185">Reference proteome</keyword>
<dbReference type="GO" id="GO:0016192">
    <property type="term" value="P:vesicle-mediated transport"/>
    <property type="evidence" value="ECO:0007669"/>
    <property type="project" value="TreeGrafter"/>
</dbReference>
<keyword evidence="3 5" id="KW-0343">GTPase activation</keyword>
<evidence type="ECO:0000256" key="1">
    <source>
        <dbReference type="ARBA" id="ARBA00004496"/>
    </source>
</evidence>
<comment type="subcellular location">
    <subcellularLocation>
        <location evidence="1 5">Cytoplasm</location>
    </subcellularLocation>
</comment>
<dbReference type="GO" id="GO:0005829">
    <property type="term" value="C:cytosol"/>
    <property type="evidence" value="ECO:0007669"/>
    <property type="project" value="TreeGrafter"/>
</dbReference>
<dbReference type="InterPro" id="IPR018203">
    <property type="entry name" value="GDP_dissociation_inhibitor"/>
</dbReference>
<dbReference type="PANTHER" id="PTHR11787">
    <property type="entry name" value="RAB GDP-DISSOCIATION INHIBITOR"/>
    <property type="match status" value="1"/>
</dbReference>
<keyword evidence="4 5" id="KW-0963">Cytoplasm</keyword>
<dbReference type="PANTHER" id="PTHR11787:SF4">
    <property type="entry name" value="CHM, RAB ESCORT PROTEIN 1"/>
    <property type="match status" value="1"/>
</dbReference>
<dbReference type="GO" id="GO:0007264">
    <property type="term" value="P:small GTPase-mediated signal transduction"/>
    <property type="evidence" value="ECO:0007669"/>
    <property type="project" value="UniProtKB-UniRule"/>
</dbReference>
<evidence type="ECO:0000256" key="4">
    <source>
        <dbReference type="ARBA" id="ARBA00022490"/>
    </source>
</evidence>
<dbReference type="Gene3D" id="1.10.405.10">
    <property type="entry name" value="Guanine Nucleotide Dissociation Inhibitor, domain 1"/>
    <property type="match status" value="1"/>
</dbReference>
<dbReference type="GO" id="GO:0006886">
    <property type="term" value="P:intracellular protein transport"/>
    <property type="evidence" value="ECO:0007669"/>
    <property type="project" value="InterPro"/>
</dbReference>
<dbReference type="Pfam" id="PF00996">
    <property type="entry name" value="GDI"/>
    <property type="match status" value="2"/>
</dbReference>
<proteinExistence type="inferred from homology"/>
<dbReference type="SUPFAM" id="SSF51905">
    <property type="entry name" value="FAD/NAD(P)-binding domain"/>
    <property type="match status" value="1"/>
</dbReference>
<comment type="caution">
    <text evidence="6">The sequence shown here is derived from an EMBL/GenBank/DDBJ whole genome shotgun (WGS) entry which is preliminary data.</text>
</comment>
<evidence type="ECO:0000313" key="6">
    <source>
        <dbReference type="EMBL" id="CAG8551280.1"/>
    </source>
</evidence>
<dbReference type="GO" id="GO:0005092">
    <property type="term" value="F:GDP-dissociation inhibitor activity"/>
    <property type="evidence" value="ECO:0007669"/>
    <property type="project" value="InterPro"/>
</dbReference>
<dbReference type="GO" id="GO:0005634">
    <property type="term" value="C:nucleus"/>
    <property type="evidence" value="ECO:0007669"/>
    <property type="project" value="TreeGrafter"/>
</dbReference>
<dbReference type="Gene3D" id="3.50.50.60">
    <property type="entry name" value="FAD/NAD(P)-binding domain"/>
    <property type="match status" value="2"/>
</dbReference>
<evidence type="ECO:0000256" key="2">
    <source>
        <dbReference type="ARBA" id="ARBA00005593"/>
    </source>
</evidence>